<evidence type="ECO:0000313" key="2">
    <source>
        <dbReference type="EMBL" id="KAG7512614.1"/>
    </source>
</evidence>
<reference evidence="2 3" key="1">
    <citation type="journal article" date="2021" name="Sci. Rep.">
        <title>Chromosome anchoring in Senegalese sole (Solea senegalensis) reveals sex-associated markers and genome rearrangements in flatfish.</title>
        <authorList>
            <person name="Guerrero-Cozar I."/>
            <person name="Gomez-Garrido J."/>
            <person name="Berbel C."/>
            <person name="Martinez-Blanch J.F."/>
            <person name="Alioto T."/>
            <person name="Claros M.G."/>
            <person name="Gagnaire P.A."/>
            <person name="Manchado M."/>
        </authorList>
    </citation>
    <scope>NUCLEOTIDE SEQUENCE [LARGE SCALE GENOMIC DNA]</scope>
    <source>
        <strain evidence="2">Sse05_10M</strain>
    </source>
</reference>
<evidence type="ECO:0000256" key="1">
    <source>
        <dbReference type="SAM" id="MobiDB-lite"/>
    </source>
</evidence>
<proteinExistence type="predicted"/>
<feature type="region of interest" description="Disordered" evidence="1">
    <location>
        <begin position="1"/>
        <end position="31"/>
    </location>
</feature>
<dbReference type="EMBL" id="JAGKHQ010000007">
    <property type="protein sequence ID" value="KAG7512614.1"/>
    <property type="molecule type" value="Genomic_DNA"/>
</dbReference>
<evidence type="ECO:0000313" key="3">
    <source>
        <dbReference type="Proteomes" id="UP000693946"/>
    </source>
</evidence>
<dbReference type="Proteomes" id="UP000693946">
    <property type="component" value="Linkage Group LG15"/>
</dbReference>
<dbReference type="AlphaFoldDB" id="A0AAV6S667"/>
<keyword evidence="3" id="KW-1185">Reference proteome</keyword>
<sequence>MNIGSLNFHPRGTGSDVRQGNEARHSPTPTVISHRNISWHSSHKSAHECGFCLLFERDEVLNVRLHLLKMTPR</sequence>
<organism evidence="2 3">
    <name type="scientific">Solea senegalensis</name>
    <name type="common">Senegalese sole</name>
    <dbReference type="NCBI Taxonomy" id="28829"/>
    <lineage>
        <taxon>Eukaryota</taxon>
        <taxon>Metazoa</taxon>
        <taxon>Chordata</taxon>
        <taxon>Craniata</taxon>
        <taxon>Vertebrata</taxon>
        <taxon>Euteleostomi</taxon>
        <taxon>Actinopterygii</taxon>
        <taxon>Neopterygii</taxon>
        <taxon>Teleostei</taxon>
        <taxon>Neoteleostei</taxon>
        <taxon>Acanthomorphata</taxon>
        <taxon>Carangaria</taxon>
        <taxon>Pleuronectiformes</taxon>
        <taxon>Pleuronectoidei</taxon>
        <taxon>Soleidae</taxon>
        <taxon>Solea</taxon>
    </lineage>
</organism>
<protein>
    <submittedName>
        <fullName evidence="2">Uncharacterized protein</fullName>
    </submittedName>
</protein>
<name>A0AAV6S667_SOLSE</name>
<gene>
    <name evidence="2" type="ORF">JOB18_034618</name>
</gene>
<accession>A0AAV6S667</accession>
<comment type="caution">
    <text evidence="2">The sequence shown here is derived from an EMBL/GenBank/DDBJ whole genome shotgun (WGS) entry which is preliminary data.</text>
</comment>